<feature type="domain" description="DUF6531" evidence="4">
    <location>
        <begin position="344"/>
        <end position="414"/>
    </location>
</feature>
<feature type="transmembrane region" description="Helical" evidence="3">
    <location>
        <begin position="146"/>
        <end position="166"/>
    </location>
</feature>
<dbReference type="InterPro" id="IPR056823">
    <property type="entry name" value="TEN-like_YD-shell"/>
</dbReference>
<dbReference type="InterPro" id="IPR008727">
    <property type="entry name" value="PAAR_motif"/>
</dbReference>
<dbReference type="InterPro" id="IPR031325">
    <property type="entry name" value="RHS_repeat"/>
</dbReference>
<dbReference type="Pfam" id="PF20148">
    <property type="entry name" value="DUF6531"/>
    <property type="match status" value="1"/>
</dbReference>
<feature type="region of interest" description="Disordered" evidence="2">
    <location>
        <begin position="1477"/>
        <end position="1497"/>
    </location>
</feature>
<evidence type="ECO:0000256" key="3">
    <source>
        <dbReference type="SAM" id="Phobius"/>
    </source>
</evidence>
<dbReference type="PANTHER" id="PTHR32305">
    <property type="match status" value="1"/>
</dbReference>
<keyword evidence="3" id="KW-0812">Transmembrane</keyword>
<accession>A0A6J5DTC2</accession>
<evidence type="ECO:0000313" key="7">
    <source>
        <dbReference type="Proteomes" id="UP000494135"/>
    </source>
</evidence>
<dbReference type="Pfam" id="PF25023">
    <property type="entry name" value="TEN_YD-shell"/>
    <property type="match status" value="3"/>
</dbReference>
<name>A0A6J5DTC2_9BURK</name>
<feature type="domain" description="Teneurin-like YD-shell" evidence="5">
    <location>
        <begin position="646"/>
        <end position="776"/>
    </location>
</feature>
<dbReference type="Proteomes" id="UP000494135">
    <property type="component" value="Unassembled WGS sequence"/>
</dbReference>
<protein>
    <submittedName>
        <fullName evidence="6">Uncharacterized protein</fullName>
    </submittedName>
</protein>
<dbReference type="Gene3D" id="2.60.200.60">
    <property type="match status" value="1"/>
</dbReference>
<feature type="region of interest" description="Disordered" evidence="2">
    <location>
        <begin position="316"/>
        <end position="349"/>
    </location>
</feature>
<dbReference type="InterPro" id="IPR050708">
    <property type="entry name" value="T6SS_VgrG/RHS"/>
</dbReference>
<gene>
    <name evidence="6" type="ORF">LMG29660_03179</name>
</gene>
<dbReference type="EMBL" id="CADIKG010000006">
    <property type="protein sequence ID" value="CAB3757509.1"/>
    <property type="molecule type" value="Genomic_DNA"/>
</dbReference>
<dbReference type="RefSeq" id="WP_244289303.1">
    <property type="nucleotide sequence ID" value="NZ_CADIKG010000006.1"/>
</dbReference>
<proteinExistence type="predicted"/>
<feature type="domain" description="Teneurin-like YD-shell" evidence="5">
    <location>
        <begin position="986"/>
        <end position="1334"/>
    </location>
</feature>
<keyword evidence="3" id="KW-1133">Transmembrane helix</keyword>
<dbReference type="Pfam" id="PF05488">
    <property type="entry name" value="PAAR_motif"/>
    <property type="match status" value="1"/>
</dbReference>
<reference evidence="6 7" key="1">
    <citation type="submission" date="2020-04" db="EMBL/GenBank/DDBJ databases">
        <authorList>
            <person name="De Canck E."/>
        </authorList>
    </citation>
    <scope>NUCLEOTIDE SEQUENCE [LARGE SCALE GENOMIC DNA]</scope>
    <source>
        <strain evidence="6 7">LMG 29660</strain>
    </source>
</reference>
<dbReference type="Pfam" id="PF05593">
    <property type="entry name" value="RHS_repeat"/>
    <property type="match status" value="1"/>
</dbReference>
<evidence type="ECO:0000256" key="1">
    <source>
        <dbReference type="ARBA" id="ARBA00022737"/>
    </source>
</evidence>
<keyword evidence="3" id="KW-0472">Membrane</keyword>
<evidence type="ECO:0000256" key="2">
    <source>
        <dbReference type="SAM" id="MobiDB-lite"/>
    </source>
</evidence>
<keyword evidence="1" id="KW-0677">Repeat</keyword>
<dbReference type="InterPro" id="IPR006530">
    <property type="entry name" value="YD"/>
</dbReference>
<evidence type="ECO:0000259" key="5">
    <source>
        <dbReference type="Pfam" id="PF25023"/>
    </source>
</evidence>
<sequence length="1537" mass="168389">MSDTPNYNEPSGSAQERLDQIARLEDGEAAKAAEQPFYENLNYGMLGADAGLTAVEGTAAGLSAAGTALAGGATGGAALGAGAIAAGTVMLPLAIAVGGAWALDKVGFTGWLAGEFTQAGDALGLTIGRGDPHPACVGDRIAHSSGFMGILAGIAVGVAIGVAVAATVATGGVAGALIVGACMAGGLTLGGALASASQSVGSNCGEIVTGSGNVYFERKKVARVTDLVKCDHHSGVPQPLVDGSKTVFVNGLPLVRIGHETHCSGKVNSGRNSIWIDKTTGNYGPKNPELSATQEFLAGLIGGIVGGGVGKLAGKGLRGKFRPEPTRSAEQQGIKDENRPTCKDPVDPVSGEMLEIRTDIVIPGILPLEFKRRYRTRSDDRGLLGHRWSDNWSQQLTFDGGRFVRFHDGAGLVTGFDAPDMALDGINLREPRYRLLGSRLEPRILDRDSRQLRIFSPLSNGHSSRLERIEDLDGNTVTFSYDPTGRLSSLIHSDGYRLEVAYHGRDRRPERIVLHDTDGGVRTLVDYGYQNGMLTRVASFQFGQFHYAYDAHGWMTQWRDTDQTDVRYLYDAAGRVVETGTQHGYHTGRFVYEAGRTRVFDADGEWIYDYNDEGFVTAVTDPLGHCTRSEWELGRSIAQIDPLGRRTNYHYDDRGQLISVTESSGRAIDFEYDDAQLLTAAGLPNGGRIKLEYDHLRRLIARTEPDGTKTTYRYGANGELLRIVAGDRETRLDYDDRLRLTDIELPTGARFRRKIDVLGRVLEETSPDGHVTRFDYADGPDNPRGLVSAITHPDGSVSKARYNGEGLPVEWTDPIGRTVQRTYGPFDLLTASIDAAGHATRFEYDHTTRLTKVINALGETYTYRYDAAGRLAAEIDWGGRTAQYERDAAGRLLAKTLPDGGQWRYTYDSFDRLTEVDAGDVKLAYRYDAGGRLESAEVQGERTHLTRFAYDGNGRLIGEDQHGELLRHVYDADGQRRLRMTPRRETAYAYDALGALTQVGGLTIQRDGLGRETGRQAGEFVTQQQYDALGRIRRQIAGPAAAFDAMQADPAGALEQLTRQVYHYDAAGQLERVDTDADTLTYRRDPRGQIVSAESLLQPAEHFRYDAAMNIAAHGQQAPVDTHHYGRGGLPERIGYARYRYDARGRTVEKTVEQPGFRPKTWQYAWDGLNRLVKVVTPERGVWLYRYDAFNRRVEKQQIGGRETVKFLWDGPTLAERWIEQRDGTTGQVVTWHIEPGSFSPLAQETDEGLYPVLTDQIGLPKAVFDEHGKSVWNAAYSLWGKLLPARRAANDARSAPIDTTLRFPGQWADDETGLNYNLNRYYDPDSGQYLSVDPIRLEGGIRTQGYVHDPSEYFDPLGLAICPLRYERYKMYRDAGFSAQDAAKMSKGMQEGYFASLMGARGPKYYDNPDATLGASGYQMWLAPAEDYAGVTNRAAAVTATGKAPSVLQSYRTGDPIYGIAVPKDAVSVRLPAATDGGANEHWRPGGYTGVQNSKTGEWTSSNVREVITDGGKPMPEGSVFFEMNPDGSWTPIRRF</sequence>
<dbReference type="InterPro" id="IPR022385">
    <property type="entry name" value="Rhs_assc_core"/>
</dbReference>
<dbReference type="NCBIfam" id="TIGR03696">
    <property type="entry name" value="Rhs_assc_core"/>
    <property type="match status" value="1"/>
</dbReference>
<feature type="transmembrane region" description="Helical" evidence="3">
    <location>
        <begin position="173"/>
        <end position="194"/>
    </location>
</feature>
<dbReference type="PANTHER" id="PTHR32305:SF15">
    <property type="entry name" value="PROTEIN RHSA-RELATED"/>
    <property type="match status" value="1"/>
</dbReference>
<dbReference type="Gene3D" id="2.180.10.10">
    <property type="entry name" value="RHS repeat-associated core"/>
    <property type="match status" value="3"/>
</dbReference>
<organism evidence="6 7">
    <name type="scientific">Burkholderia puraquae</name>
    <dbReference type="NCBI Taxonomy" id="1904757"/>
    <lineage>
        <taxon>Bacteria</taxon>
        <taxon>Pseudomonadati</taxon>
        <taxon>Pseudomonadota</taxon>
        <taxon>Betaproteobacteria</taxon>
        <taxon>Burkholderiales</taxon>
        <taxon>Burkholderiaceae</taxon>
        <taxon>Burkholderia</taxon>
        <taxon>Burkholderia cepacia complex</taxon>
    </lineage>
</organism>
<evidence type="ECO:0000259" key="4">
    <source>
        <dbReference type="Pfam" id="PF20148"/>
    </source>
</evidence>
<dbReference type="CDD" id="cd14742">
    <property type="entry name" value="PAAR_RHS"/>
    <property type="match status" value="1"/>
</dbReference>
<evidence type="ECO:0000313" key="6">
    <source>
        <dbReference type="EMBL" id="CAB3757509.1"/>
    </source>
</evidence>
<dbReference type="NCBIfam" id="TIGR01643">
    <property type="entry name" value="YD_repeat_2x"/>
    <property type="match status" value="6"/>
</dbReference>
<feature type="compositionally biased region" description="Basic and acidic residues" evidence="2">
    <location>
        <begin position="321"/>
        <end position="346"/>
    </location>
</feature>
<feature type="domain" description="Teneurin-like YD-shell" evidence="5">
    <location>
        <begin position="839"/>
        <end position="979"/>
    </location>
</feature>
<dbReference type="InterPro" id="IPR045351">
    <property type="entry name" value="DUF6531"/>
</dbReference>